<protein>
    <submittedName>
        <fullName evidence="1">Uncharacterized protein</fullName>
    </submittedName>
</protein>
<dbReference type="EMBL" id="CAIIXF020000008">
    <property type="protein sequence ID" value="CAH1791119.1"/>
    <property type="molecule type" value="Genomic_DNA"/>
</dbReference>
<evidence type="ECO:0000313" key="1">
    <source>
        <dbReference type="EMBL" id="CAH1791119.1"/>
    </source>
</evidence>
<comment type="caution">
    <text evidence="1">The sequence shown here is derived from an EMBL/GenBank/DDBJ whole genome shotgun (WGS) entry which is preliminary data.</text>
</comment>
<organism evidence="1 2">
    <name type="scientific">Owenia fusiformis</name>
    <name type="common">Polychaete worm</name>
    <dbReference type="NCBI Taxonomy" id="6347"/>
    <lineage>
        <taxon>Eukaryota</taxon>
        <taxon>Metazoa</taxon>
        <taxon>Spiralia</taxon>
        <taxon>Lophotrochozoa</taxon>
        <taxon>Annelida</taxon>
        <taxon>Polychaeta</taxon>
        <taxon>Sedentaria</taxon>
        <taxon>Canalipalpata</taxon>
        <taxon>Sabellida</taxon>
        <taxon>Oweniida</taxon>
        <taxon>Oweniidae</taxon>
        <taxon>Owenia</taxon>
    </lineage>
</organism>
<proteinExistence type="predicted"/>
<gene>
    <name evidence="1" type="ORF">OFUS_LOCUS16241</name>
</gene>
<evidence type="ECO:0000313" key="2">
    <source>
        <dbReference type="Proteomes" id="UP000749559"/>
    </source>
</evidence>
<dbReference type="AlphaFoldDB" id="A0A8J1XXG2"/>
<accession>A0A8J1XXG2</accession>
<reference evidence="1" key="1">
    <citation type="submission" date="2022-03" db="EMBL/GenBank/DDBJ databases">
        <authorList>
            <person name="Martin C."/>
        </authorList>
    </citation>
    <scope>NUCLEOTIDE SEQUENCE</scope>
</reference>
<dbReference type="OrthoDB" id="10589053at2759"/>
<sequence length="243" mass="28559">MSGNDTSQPIWPPSNFELWPLTRIAALVVNGILTLAFIWFLVIIPIAHFGNQKRKLSTVMISDSYARRWGLIVYGKDVIRLIENQFTFDGYRICCFCLQKAQFEYKDILSVEAVRNPLWPYGLIWAFFSSCLCGIWLHFWPCIWWTCDWGYYDGQGVRGGIWFGSWALLFILMCFRTRTAILLIKYQYHSESPVCEQYIHIKGGNCYDTENEEIKTLINKINAFRDHWRDVDNNKEHPSLRDS</sequence>
<name>A0A8J1XXG2_OWEFU</name>
<dbReference type="Proteomes" id="UP000749559">
    <property type="component" value="Unassembled WGS sequence"/>
</dbReference>
<keyword evidence="2" id="KW-1185">Reference proteome</keyword>